<dbReference type="Proteomes" id="UP001558713">
    <property type="component" value="Unassembled WGS sequence"/>
</dbReference>
<feature type="transmembrane region" description="Helical" evidence="2">
    <location>
        <begin position="6"/>
        <end position="30"/>
    </location>
</feature>
<feature type="compositionally biased region" description="Basic and acidic residues" evidence="1">
    <location>
        <begin position="127"/>
        <end position="149"/>
    </location>
</feature>
<name>A0ABD0ZZ60_CARAN</name>
<keyword evidence="4" id="KW-1185">Reference proteome</keyword>
<dbReference type="EMBL" id="JBANAX010000637">
    <property type="protein sequence ID" value="KAL1199880.1"/>
    <property type="molecule type" value="Genomic_DNA"/>
</dbReference>
<evidence type="ECO:0000256" key="2">
    <source>
        <dbReference type="SAM" id="Phobius"/>
    </source>
</evidence>
<dbReference type="PANTHER" id="PTHR34054">
    <property type="entry name" value="EXPRESSED PROTEIN"/>
    <property type="match status" value="1"/>
</dbReference>
<dbReference type="AlphaFoldDB" id="A0ABD0ZZ60"/>
<keyword evidence="2" id="KW-0472">Membrane</keyword>
<dbReference type="InterPro" id="IPR045884">
    <property type="entry name" value="At5g59350-like"/>
</dbReference>
<reference evidence="3 4" key="1">
    <citation type="submission" date="2024-04" db="EMBL/GenBank/DDBJ databases">
        <title>Genome assembly C_amara_ONT_v2.</title>
        <authorList>
            <person name="Yant L."/>
            <person name="Moore C."/>
            <person name="Slenker M."/>
        </authorList>
    </citation>
    <scope>NUCLEOTIDE SEQUENCE [LARGE SCALE GENOMIC DNA]</scope>
    <source>
        <tissue evidence="3">Leaf</tissue>
    </source>
</reference>
<accession>A0ABD0ZZ60</accession>
<keyword evidence="2" id="KW-1133">Transmembrane helix</keyword>
<keyword evidence="2" id="KW-0812">Transmembrane</keyword>
<sequence>MSLSQTATVLVVVFAFCVVAVTAQLTYVLWWKRRFHRRSVPGSELNAFSSRGGDLTATQPPSKELLSFFLFCAENKQFRIGSATAPPLPTAAPPIDDVASKWSVGGENILCGPSETLFTIVEETTSDTDHRTDEIEPRGSISTEDHVKDDELEEDFVVTDRSDDELEEVFVVTDRSDDEVDSSDYNHDETTPFSTPCASPPFYTPSPSPIRDVRSKTLSEERLFAEIV</sequence>
<organism evidence="3 4">
    <name type="scientific">Cardamine amara subsp. amara</name>
    <dbReference type="NCBI Taxonomy" id="228776"/>
    <lineage>
        <taxon>Eukaryota</taxon>
        <taxon>Viridiplantae</taxon>
        <taxon>Streptophyta</taxon>
        <taxon>Embryophyta</taxon>
        <taxon>Tracheophyta</taxon>
        <taxon>Spermatophyta</taxon>
        <taxon>Magnoliopsida</taxon>
        <taxon>eudicotyledons</taxon>
        <taxon>Gunneridae</taxon>
        <taxon>Pentapetalae</taxon>
        <taxon>rosids</taxon>
        <taxon>malvids</taxon>
        <taxon>Brassicales</taxon>
        <taxon>Brassicaceae</taxon>
        <taxon>Cardamineae</taxon>
        <taxon>Cardamine</taxon>
    </lineage>
</organism>
<feature type="region of interest" description="Disordered" evidence="1">
    <location>
        <begin position="126"/>
        <end position="151"/>
    </location>
</feature>
<protein>
    <recommendedName>
        <fullName evidence="5">Membrane-associated protein</fullName>
    </recommendedName>
</protein>
<evidence type="ECO:0000313" key="3">
    <source>
        <dbReference type="EMBL" id="KAL1199880.1"/>
    </source>
</evidence>
<dbReference type="PANTHER" id="PTHR34054:SF14">
    <property type="entry name" value="(RAPE) HYPOTHETICAL PROTEIN"/>
    <property type="match status" value="1"/>
</dbReference>
<feature type="compositionally biased region" description="Pro residues" evidence="1">
    <location>
        <begin position="198"/>
        <end position="208"/>
    </location>
</feature>
<comment type="caution">
    <text evidence="3">The sequence shown here is derived from an EMBL/GenBank/DDBJ whole genome shotgun (WGS) entry which is preliminary data.</text>
</comment>
<gene>
    <name evidence="3" type="ORF">V5N11_013131</name>
</gene>
<evidence type="ECO:0000256" key="1">
    <source>
        <dbReference type="SAM" id="MobiDB-lite"/>
    </source>
</evidence>
<evidence type="ECO:0000313" key="4">
    <source>
        <dbReference type="Proteomes" id="UP001558713"/>
    </source>
</evidence>
<proteinExistence type="predicted"/>
<feature type="region of interest" description="Disordered" evidence="1">
    <location>
        <begin position="175"/>
        <end position="212"/>
    </location>
</feature>
<evidence type="ECO:0008006" key="5">
    <source>
        <dbReference type="Google" id="ProtNLM"/>
    </source>
</evidence>